<reference evidence="1" key="1">
    <citation type="journal article" date="2019" name="PLoS Negl. Trop. Dis.">
        <title>Revisiting the worldwide diversity of Leptospira species in the environment.</title>
        <authorList>
            <person name="Vincent A.T."/>
            <person name="Schiettekatte O."/>
            <person name="Bourhy P."/>
            <person name="Veyrier F.J."/>
            <person name="Picardeau M."/>
        </authorList>
    </citation>
    <scope>NUCLEOTIDE SEQUENCE [LARGE SCALE GENOMIC DNA]</scope>
    <source>
        <strain evidence="1">201800277</strain>
    </source>
</reference>
<gene>
    <name evidence="1" type="ORF">EHQ30_11100</name>
</gene>
<dbReference type="OrthoDB" id="328907at2"/>
<name>A0A2M9XWK8_9LEPT</name>
<comment type="caution">
    <text evidence="1">The sequence shown here is derived from an EMBL/GenBank/DDBJ whole genome shotgun (WGS) entry which is preliminary data.</text>
</comment>
<evidence type="ECO:0000313" key="1">
    <source>
        <dbReference type="EMBL" id="TGK94032.1"/>
    </source>
</evidence>
<keyword evidence="2" id="KW-1185">Reference proteome</keyword>
<organism evidence="1 2">
    <name type="scientific">Leptospira brenneri</name>
    <dbReference type="NCBI Taxonomy" id="2023182"/>
    <lineage>
        <taxon>Bacteria</taxon>
        <taxon>Pseudomonadati</taxon>
        <taxon>Spirochaetota</taxon>
        <taxon>Spirochaetia</taxon>
        <taxon>Leptospirales</taxon>
        <taxon>Leptospiraceae</taxon>
        <taxon>Leptospira</taxon>
    </lineage>
</organism>
<dbReference type="AlphaFoldDB" id="A0A2M9XWK8"/>
<accession>A0A2M9XWK8</accession>
<proteinExistence type="predicted"/>
<evidence type="ECO:0008006" key="3">
    <source>
        <dbReference type="Google" id="ProtNLM"/>
    </source>
</evidence>
<evidence type="ECO:0000313" key="2">
    <source>
        <dbReference type="Proteomes" id="UP000297891"/>
    </source>
</evidence>
<sequence length="172" mass="20108">MKNLFLGFSYGIGDDKEKAYSRYYASSNPNNALYQFTRTKQGETFTFNVQYYFYNSFFGSFNFGLEKGFTVTRNNYINFSANSFNLEPYSHKTNFSDRYFSAIGLGYKIDICEHCLFAIEIQEGYIEAGKFNHIVTFDPNYYLGSLPRQYQDLILSQNLVVLLQKIPCFLKF</sequence>
<dbReference type="RefSeq" id="WP_100792413.1">
    <property type="nucleotide sequence ID" value="NZ_NPDQ01000014.1"/>
</dbReference>
<dbReference type="EMBL" id="RQFP01000004">
    <property type="protein sequence ID" value="TGK94032.1"/>
    <property type="molecule type" value="Genomic_DNA"/>
</dbReference>
<dbReference type="Proteomes" id="UP000297891">
    <property type="component" value="Unassembled WGS sequence"/>
</dbReference>
<protein>
    <recommendedName>
        <fullName evidence="3">Outer membrane protein beta-barrel domain-containing protein</fullName>
    </recommendedName>
</protein>